<dbReference type="Pfam" id="PF23554">
    <property type="entry name" value="TPR_DOCK"/>
    <property type="match status" value="1"/>
</dbReference>
<dbReference type="Proteomes" id="UP000310200">
    <property type="component" value="Unassembled WGS sequence"/>
</dbReference>
<evidence type="ECO:0000313" key="2">
    <source>
        <dbReference type="EMBL" id="TGZ56011.1"/>
    </source>
</evidence>
<name>A0A4S2L0K8_9HYME</name>
<dbReference type="GO" id="GO:0005085">
    <property type="term" value="F:guanyl-nucleotide exchange factor activity"/>
    <property type="evidence" value="ECO:0007669"/>
    <property type="project" value="InterPro"/>
</dbReference>
<sequence>MEKKPSLGSLTLSITDSFLIATNICSTKLTQNVDLLDLLNWASHNTDLKESLAASMKVDGEEIVKFLQDVLDALFNILMSNSDSDVYDDMVFECLLYIIGLVSDRKYQHFQPVLDLYISESFSATLAYK</sequence>
<dbReference type="InterPro" id="IPR026791">
    <property type="entry name" value="DOCK"/>
</dbReference>
<dbReference type="GO" id="GO:0007520">
    <property type="term" value="P:myoblast fusion"/>
    <property type="evidence" value="ECO:0007669"/>
    <property type="project" value="TreeGrafter"/>
</dbReference>
<dbReference type="InterPro" id="IPR056372">
    <property type="entry name" value="TPR_DOCK"/>
</dbReference>
<dbReference type="AlphaFoldDB" id="A0A4S2L0K8"/>
<dbReference type="GO" id="GO:0007264">
    <property type="term" value="P:small GTPase-mediated signal transduction"/>
    <property type="evidence" value="ECO:0007669"/>
    <property type="project" value="InterPro"/>
</dbReference>
<feature type="non-terminal residue" evidence="2">
    <location>
        <position position="129"/>
    </location>
</feature>
<dbReference type="STRING" id="300112.A0A4S2L0K8"/>
<comment type="caution">
    <text evidence="2">The sequence shown here is derived from an EMBL/GenBank/DDBJ whole genome shotgun (WGS) entry which is preliminary data.</text>
</comment>
<accession>A0A4S2L0K8</accession>
<dbReference type="GO" id="GO:0005886">
    <property type="term" value="C:plasma membrane"/>
    <property type="evidence" value="ECO:0007669"/>
    <property type="project" value="TreeGrafter"/>
</dbReference>
<protein>
    <submittedName>
        <fullName evidence="2">Dedicator of cytokinesis protein</fullName>
    </submittedName>
</protein>
<feature type="domain" description="Dedicator of cytokinesis TPR repeats region" evidence="1">
    <location>
        <begin position="46"/>
        <end position="129"/>
    </location>
</feature>
<dbReference type="EMBL" id="QBLH01000377">
    <property type="protein sequence ID" value="TGZ56011.1"/>
    <property type="molecule type" value="Genomic_DNA"/>
</dbReference>
<dbReference type="GO" id="GO:0005737">
    <property type="term" value="C:cytoplasm"/>
    <property type="evidence" value="ECO:0007669"/>
    <property type="project" value="TreeGrafter"/>
</dbReference>
<evidence type="ECO:0000313" key="3">
    <source>
        <dbReference type="Proteomes" id="UP000310200"/>
    </source>
</evidence>
<keyword evidence="3" id="KW-1185">Reference proteome</keyword>
<dbReference type="PANTHER" id="PTHR45653">
    <property type="entry name" value="DEDICATOR OF CYTOKINESIS"/>
    <property type="match status" value="1"/>
</dbReference>
<organism evidence="2 3">
    <name type="scientific">Temnothorax longispinosus</name>
    <dbReference type="NCBI Taxonomy" id="300112"/>
    <lineage>
        <taxon>Eukaryota</taxon>
        <taxon>Metazoa</taxon>
        <taxon>Ecdysozoa</taxon>
        <taxon>Arthropoda</taxon>
        <taxon>Hexapoda</taxon>
        <taxon>Insecta</taxon>
        <taxon>Pterygota</taxon>
        <taxon>Neoptera</taxon>
        <taxon>Endopterygota</taxon>
        <taxon>Hymenoptera</taxon>
        <taxon>Apocrita</taxon>
        <taxon>Aculeata</taxon>
        <taxon>Formicoidea</taxon>
        <taxon>Formicidae</taxon>
        <taxon>Myrmicinae</taxon>
        <taxon>Temnothorax</taxon>
    </lineage>
</organism>
<reference evidence="2 3" key="1">
    <citation type="journal article" date="2019" name="Philos. Trans. R. Soc. Lond., B, Biol. Sci.">
        <title>Ant behaviour and brain gene expression of defending hosts depend on the ecological success of the intruding social parasite.</title>
        <authorList>
            <person name="Kaur R."/>
            <person name="Stoldt M."/>
            <person name="Jongepier E."/>
            <person name="Feldmeyer B."/>
            <person name="Menzel F."/>
            <person name="Bornberg-Bauer E."/>
            <person name="Foitzik S."/>
        </authorList>
    </citation>
    <scope>NUCLEOTIDE SEQUENCE [LARGE SCALE GENOMIC DNA]</scope>
    <source>
        <tissue evidence="2">Whole body</tissue>
    </source>
</reference>
<evidence type="ECO:0000259" key="1">
    <source>
        <dbReference type="Pfam" id="PF23554"/>
    </source>
</evidence>
<proteinExistence type="predicted"/>
<dbReference type="GO" id="GO:0031267">
    <property type="term" value="F:small GTPase binding"/>
    <property type="evidence" value="ECO:0007669"/>
    <property type="project" value="TreeGrafter"/>
</dbReference>
<dbReference type="GO" id="GO:0016477">
    <property type="term" value="P:cell migration"/>
    <property type="evidence" value="ECO:0007669"/>
    <property type="project" value="TreeGrafter"/>
</dbReference>
<dbReference type="PANTHER" id="PTHR45653:SF10">
    <property type="entry name" value="MYOBLAST CITY, ISOFORM B"/>
    <property type="match status" value="1"/>
</dbReference>
<gene>
    <name evidence="2" type="ORF">DBV15_12897</name>
</gene>